<evidence type="ECO:0000313" key="1">
    <source>
        <dbReference type="EMBL" id="GFN99647.1"/>
    </source>
</evidence>
<dbReference type="AlphaFoldDB" id="A0AAV3ZXQ4"/>
<name>A0AAV3ZXQ4_9GAST</name>
<sequence length="214" mass="24149">MYHYGSFHHDDTEWNLEPLTALSSVAGRQKRATHKVFPAFINTESISFVGDEVVDDQHPAAPVEILTLANRNRHRMATLNGMLGQQKNGIQQAVSNGKLAFVVDYADYENVTCTLTRYTGSDDKLPAPTGNDRAGLVQSRDEQCRRFFHSSSSSYCRFEESDYWDEDFLCGGMYCSIPWWPVVCFPLLPLEYTTCGTGKVFSKLEKAKGEKKNI</sequence>
<gene>
    <name evidence="1" type="ORF">PoB_002615300</name>
</gene>
<reference evidence="1 2" key="1">
    <citation type="journal article" date="2021" name="Elife">
        <title>Chloroplast acquisition without the gene transfer in kleptoplastic sea slugs, Plakobranchus ocellatus.</title>
        <authorList>
            <person name="Maeda T."/>
            <person name="Takahashi S."/>
            <person name="Yoshida T."/>
            <person name="Shimamura S."/>
            <person name="Takaki Y."/>
            <person name="Nagai Y."/>
            <person name="Toyoda A."/>
            <person name="Suzuki Y."/>
            <person name="Arimoto A."/>
            <person name="Ishii H."/>
            <person name="Satoh N."/>
            <person name="Nishiyama T."/>
            <person name="Hasebe M."/>
            <person name="Maruyama T."/>
            <person name="Minagawa J."/>
            <person name="Obokata J."/>
            <person name="Shigenobu S."/>
        </authorList>
    </citation>
    <scope>NUCLEOTIDE SEQUENCE [LARGE SCALE GENOMIC DNA]</scope>
</reference>
<comment type="caution">
    <text evidence="1">The sequence shown here is derived from an EMBL/GenBank/DDBJ whole genome shotgun (WGS) entry which is preliminary data.</text>
</comment>
<organism evidence="1 2">
    <name type="scientific">Plakobranchus ocellatus</name>
    <dbReference type="NCBI Taxonomy" id="259542"/>
    <lineage>
        <taxon>Eukaryota</taxon>
        <taxon>Metazoa</taxon>
        <taxon>Spiralia</taxon>
        <taxon>Lophotrochozoa</taxon>
        <taxon>Mollusca</taxon>
        <taxon>Gastropoda</taxon>
        <taxon>Heterobranchia</taxon>
        <taxon>Euthyneura</taxon>
        <taxon>Panpulmonata</taxon>
        <taxon>Sacoglossa</taxon>
        <taxon>Placobranchoidea</taxon>
        <taxon>Plakobranchidae</taxon>
        <taxon>Plakobranchus</taxon>
    </lineage>
</organism>
<dbReference type="Proteomes" id="UP000735302">
    <property type="component" value="Unassembled WGS sequence"/>
</dbReference>
<dbReference type="EMBL" id="BLXT01003014">
    <property type="protein sequence ID" value="GFN99647.1"/>
    <property type="molecule type" value="Genomic_DNA"/>
</dbReference>
<protein>
    <submittedName>
        <fullName evidence="1">Uncharacterized protein</fullName>
    </submittedName>
</protein>
<evidence type="ECO:0000313" key="2">
    <source>
        <dbReference type="Proteomes" id="UP000735302"/>
    </source>
</evidence>
<keyword evidence="2" id="KW-1185">Reference proteome</keyword>
<proteinExistence type="predicted"/>
<accession>A0AAV3ZXQ4</accession>